<dbReference type="Proteomes" id="UP000274578">
    <property type="component" value="Chromosome 1"/>
</dbReference>
<organism evidence="1 2">
    <name type="scientific">Segatella oris</name>
    <dbReference type="NCBI Taxonomy" id="28135"/>
    <lineage>
        <taxon>Bacteria</taxon>
        <taxon>Pseudomonadati</taxon>
        <taxon>Bacteroidota</taxon>
        <taxon>Bacteroidia</taxon>
        <taxon>Bacteroidales</taxon>
        <taxon>Prevotellaceae</taxon>
        <taxon>Segatella</taxon>
    </lineage>
</organism>
<accession>A0A448L7N4</accession>
<dbReference type="EMBL" id="LR134384">
    <property type="protein sequence ID" value="VEH15998.1"/>
    <property type="molecule type" value="Genomic_DNA"/>
</dbReference>
<reference evidence="1 2" key="1">
    <citation type="submission" date="2018-12" db="EMBL/GenBank/DDBJ databases">
        <authorList>
            <consortium name="Pathogen Informatics"/>
        </authorList>
    </citation>
    <scope>NUCLEOTIDE SEQUENCE [LARGE SCALE GENOMIC DNA]</scope>
    <source>
        <strain evidence="1 2">NCTC13071</strain>
    </source>
</reference>
<proteinExistence type="predicted"/>
<dbReference type="AlphaFoldDB" id="A0A448L7N4"/>
<dbReference type="KEGG" id="poc:NCTC13071_02014"/>
<evidence type="ECO:0000313" key="2">
    <source>
        <dbReference type="Proteomes" id="UP000274578"/>
    </source>
</evidence>
<gene>
    <name evidence="1" type="ORF">NCTC13071_02014</name>
</gene>
<sequence length="76" mass="8620">MKSVRKPEADEAEKLHAGKTFKDIAETELFQKLTDSFAGLSDRVNEVIDLYTAHVAQAKPLVLPTRIEDFDIRDFV</sequence>
<protein>
    <submittedName>
        <fullName evidence="1">Uncharacterized protein</fullName>
    </submittedName>
</protein>
<evidence type="ECO:0000313" key="1">
    <source>
        <dbReference type="EMBL" id="VEH15998.1"/>
    </source>
</evidence>
<name>A0A448L7N4_9BACT</name>